<feature type="chain" id="PRO_5045551710" description="Fimbrial biogenesis outer membrane usher protein" evidence="1">
    <location>
        <begin position="19"/>
        <end position="741"/>
    </location>
</feature>
<evidence type="ECO:0000313" key="3">
    <source>
        <dbReference type="Proteomes" id="UP000788419"/>
    </source>
</evidence>
<dbReference type="PANTHER" id="PTHR30451:SF5">
    <property type="entry name" value="SLR0019 PROTEIN"/>
    <property type="match status" value="1"/>
</dbReference>
<dbReference type="EMBL" id="PDWN01000004">
    <property type="protein sequence ID" value="KAF1695999.1"/>
    <property type="molecule type" value="Genomic_DNA"/>
</dbReference>
<organism evidence="2 3">
    <name type="scientific">Pseudoxanthomonas daejeonensis</name>
    <dbReference type="NCBI Taxonomy" id="266062"/>
    <lineage>
        <taxon>Bacteria</taxon>
        <taxon>Pseudomonadati</taxon>
        <taxon>Pseudomonadota</taxon>
        <taxon>Gammaproteobacteria</taxon>
        <taxon>Lysobacterales</taxon>
        <taxon>Lysobacteraceae</taxon>
        <taxon>Pseudoxanthomonas</taxon>
    </lineage>
</organism>
<reference evidence="2 3" key="1">
    <citation type="submission" date="2017-10" db="EMBL/GenBank/DDBJ databases">
        <title>Whole genome sequencing of members of genus Pseudoxanthomonas.</title>
        <authorList>
            <person name="Kumar S."/>
            <person name="Bansal K."/>
            <person name="Kaur A."/>
            <person name="Patil P."/>
            <person name="Sharma S."/>
            <person name="Patil P.B."/>
        </authorList>
    </citation>
    <scope>NUCLEOTIDE SEQUENCE [LARGE SCALE GENOMIC DNA]</scope>
    <source>
        <strain evidence="2 3">DSM 17801</strain>
    </source>
</reference>
<keyword evidence="3" id="KW-1185">Reference proteome</keyword>
<evidence type="ECO:0000256" key="1">
    <source>
        <dbReference type="SAM" id="SignalP"/>
    </source>
</evidence>
<dbReference type="Pfam" id="PF00577">
    <property type="entry name" value="Usher"/>
    <property type="match status" value="1"/>
</dbReference>
<dbReference type="InterPro" id="IPR000015">
    <property type="entry name" value="Fimb_usher"/>
</dbReference>
<comment type="caution">
    <text evidence="2">The sequence shown here is derived from an EMBL/GenBank/DDBJ whole genome shotgun (WGS) entry which is preliminary data.</text>
</comment>
<dbReference type="PANTHER" id="PTHR30451">
    <property type="entry name" value="OUTER MEMBRANE USHER PROTEIN"/>
    <property type="match status" value="1"/>
</dbReference>
<dbReference type="Gene3D" id="2.60.40.2610">
    <property type="entry name" value="Outer membrane usher protein FimD, plug domain"/>
    <property type="match status" value="1"/>
</dbReference>
<dbReference type="InterPro" id="IPR042186">
    <property type="entry name" value="FimD_plug_dom"/>
</dbReference>
<accession>A0ABQ6Z936</accession>
<gene>
    <name evidence="2" type="ORF">CSC65_05750</name>
</gene>
<keyword evidence="1" id="KW-0732">Signal</keyword>
<feature type="signal peptide" evidence="1">
    <location>
        <begin position="1"/>
        <end position="18"/>
    </location>
</feature>
<proteinExistence type="predicted"/>
<sequence>MRRSLLALALLLALPAYAEDTLVLVVVDGKQISDEPRMLDPDTVSFTVEEWTQWGVQVPKALRKHATLTPQALGVEMEYDPTAAEVRLRIPTRLRPGKTVGYVRTLPDKVSPAPKGVMVDYDVAAAIQGDKHRVSVGHVVRTHVAGGVLTTTGQANWVDGKGEYIRGTTTWRRDNLERGTTLQVGDVSMPSNGLNNPTLLGGVRIGTDRYLTRSGAGYDIPLIGGLADTRSTAEVLVNEHQRATGQIDPGPFEVAPTIAVPGLNNVDVVQRDAFGREQTFSRSFYAHPDLLRKGNWEWDITAGAVRTNPQADRYEGFAVQGLARYGLTDRWTLGATVQHGHVGNEGGQNVTLHNTVSLGRGGVIQADVSASQRADGAKGTAYRVGYERRSENWSLMASHTAKSQDYWEISDLQNSPFKIRSQTSAALAFAPRDQPWRATLSYTDLQYNDDRRLQQLSAAGSYTRGRATWMGGVTHDLQTGDNQAFVGVQVRLDKGTAVVSARAAPNVGTSLDASYSGTTELRGRDVRYQVGGTWSDNSQIQGRLDTELAGGDLTLEARKAQGQPLLVNGRYANSVWIGEGGVINGRGYNPYSSFALVEVPGQAGVDIQGSGAPVTTNEKGYALVTGMLGLSPTNIQLDAEHVPLDQQLEDIQQVATPPRQGGAKVVFPVVKQTARQWTVRLGEGYAPERARVVSDTGETFLLGARGVLVLEQPAKKATLEFANDKCELILPSEGGEIVCTP</sequence>
<evidence type="ECO:0000313" key="2">
    <source>
        <dbReference type="EMBL" id="KAF1695999.1"/>
    </source>
</evidence>
<dbReference type="Proteomes" id="UP000788419">
    <property type="component" value="Unassembled WGS sequence"/>
</dbReference>
<dbReference type="RefSeq" id="WP_162409352.1">
    <property type="nucleotide sequence ID" value="NZ_PDWN01000004.1"/>
</dbReference>
<evidence type="ECO:0008006" key="4">
    <source>
        <dbReference type="Google" id="ProtNLM"/>
    </source>
</evidence>
<name>A0ABQ6Z936_9GAMM</name>
<dbReference type="Gene3D" id="2.60.40.3110">
    <property type="match status" value="1"/>
</dbReference>
<protein>
    <recommendedName>
        <fullName evidence="4">Fimbrial biogenesis outer membrane usher protein</fullName>
    </recommendedName>
</protein>